<evidence type="ECO:0000313" key="2">
    <source>
        <dbReference type="EMBL" id="PRZ44381.1"/>
    </source>
</evidence>
<dbReference type="InterPro" id="IPR008258">
    <property type="entry name" value="Transglycosylase_SLT_dom_1"/>
</dbReference>
<evidence type="ECO:0000313" key="3">
    <source>
        <dbReference type="Proteomes" id="UP000237752"/>
    </source>
</evidence>
<feature type="domain" description="Transglycosylase SLT" evidence="1">
    <location>
        <begin position="67"/>
        <end position="175"/>
    </location>
</feature>
<organism evidence="2 3">
    <name type="scientific">Antricoccus suffuscus</name>
    <dbReference type="NCBI Taxonomy" id="1629062"/>
    <lineage>
        <taxon>Bacteria</taxon>
        <taxon>Bacillati</taxon>
        <taxon>Actinomycetota</taxon>
        <taxon>Actinomycetes</taxon>
        <taxon>Geodermatophilales</taxon>
        <taxon>Antricoccaceae</taxon>
        <taxon>Antricoccus</taxon>
    </lineage>
</organism>
<accession>A0A2T1A706</accession>
<gene>
    <name evidence="2" type="ORF">CLV47_101507</name>
</gene>
<dbReference type="Proteomes" id="UP000237752">
    <property type="component" value="Unassembled WGS sequence"/>
</dbReference>
<dbReference type="SUPFAM" id="SSF53955">
    <property type="entry name" value="Lysozyme-like"/>
    <property type="match status" value="1"/>
</dbReference>
<protein>
    <submittedName>
        <fullName evidence="2">Transglycosylase-like protein with SLT domain</fullName>
    </submittedName>
</protein>
<dbReference type="Gene3D" id="1.10.530.10">
    <property type="match status" value="1"/>
</dbReference>
<dbReference type="PANTHER" id="PTHR37423">
    <property type="entry name" value="SOLUBLE LYTIC MUREIN TRANSGLYCOSYLASE-RELATED"/>
    <property type="match status" value="1"/>
</dbReference>
<name>A0A2T1A706_9ACTN</name>
<dbReference type="OrthoDB" id="9815778at2"/>
<evidence type="ECO:0000259" key="1">
    <source>
        <dbReference type="Pfam" id="PF01464"/>
    </source>
</evidence>
<reference evidence="2 3" key="1">
    <citation type="submission" date="2018-03" db="EMBL/GenBank/DDBJ databases">
        <title>Genomic Encyclopedia of Archaeal and Bacterial Type Strains, Phase II (KMG-II): from individual species to whole genera.</title>
        <authorList>
            <person name="Goeker M."/>
        </authorList>
    </citation>
    <scope>NUCLEOTIDE SEQUENCE [LARGE SCALE GENOMIC DNA]</scope>
    <source>
        <strain evidence="2 3">DSM 100065</strain>
    </source>
</reference>
<sequence length="197" mass="20664">MEKRIAHRNLLARRALVIGAAILIVAGIVFAVVKEEPPAYADELGCAATAPLKQGSVPGGWYDDVVAAAKSSGLPAPILAAQLDQESRWDPQAVSHAGAQGLAQFRPDTWDEYGAGDPFDPQDAIKAQGNFMAHLIESVTSLATQSGEHPVVLALAAYNAGPTAVAKYGGVPPFAETEHYVKVIPQMANSTYAEGCD</sequence>
<proteinExistence type="predicted"/>
<dbReference type="Pfam" id="PF01464">
    <property type="entry name" value="SLT"/>
    <property type="match status" value="1"/>
</dbReference>
<dbReference type="EMBL" id="PVUE01000001">
    <property type="protein sequence ID" value="PRZ44381.1"/>
    <property type="molecule type" value="Genomic_DNA"/>
</dbReference>
<keyword evidence="3" id="KW-1185">Reference proteome</keyword>
<dbReference type="AlphaFoldDB" id="A0A2T1A706"/>
<dbReference type="PANTHER" id="PTHR37423:SF2">
    <property type="entry name" value="MEMBRANE-BOUND LYTIC MUREIN TRANSGLYCOSYLASE C"/>
    <property type="match status" value="1"/>
</dbReference>
<dbReference type="CDD" id="cd00254">
    <property type="entry name" value="LT-like"/>
    <property type="match status" value="1"/>
</dbReference>
<comment type="caution">
    <text evidence="2">The sequence shown here is derived from an EMBL/GenBank/DDBJ whole genome shotgun (WGS) entry which is preliminary data.</text>
</comment>
<dbReference type="InterPro" id="IPR023346">
    <property type="entry name" value="Lysozyme-like_dom_sf"/>
</dbReference>